<feature type="region of interest" description="Disordered" evidence="1">
    <location>
        <begin position="141"/>
        <end position="176"/>
    </location>
</feature>
<reference evidence="2 3" key="1">
    <citation type="submission" date="2022-12" db="EMBL/GenBank/DDBJ databases">
        <title>Genomic features and morphological characterization of a novel Knufia sp. strain isolated from spacecraft assembly facility.</title>
        <authorList>
            <person name="Teixeira M."/>
            <person name="Chander A.M."/>
            <person name="Stajich J.E."/>
            <person name="Venkateswaran K."/>
        </authorList>
    </citation>
    <scope>NUCLEOTIDE SEQUENCE [LARGE SCALE GENOMIC DNA]</scope>
    <source>
        <strain evidence="2 3">FJI-L2-BK-P2</strain>
    </source>
</reference>
<name>A0AAN8EJ98_9EURO</name>
<comment type="caution">
    <text evidence="2">The sequence shown here is derived from an EMBL/GenBank/DDBJ whole genome shotgun (WGS) entry which is preliminary data.</text>
</comment>
<dbReference type="Proteomes" id="UP001316803">
    <property type="component" value="Unassembled WGS sequence"/>
</dbReference>
<dbReference type="AlphaFoldDB" id="A0AAN8EJ98"/>
<evidence type="ECO:0000256" key="1">
    <source>
        <dbReference type="SAM" id="MobiDB-lite"/>
    </source>
</evidence>
<gene>
    <name evidence="2" type="ORF">OHC33_008218</name>
</gene>
<accession>A0AAN8EJ98</accession>
<dbReference type="Gene3D" id="2.60.120.260">
    <property type="entry name" value="Galactose-binding domain-like"/>
    <property type="match status" value="1"/>
</dbReference>
<dbReference type="EMBL" id="JAKLMC020000024">
    <property type="protein sequence ID" value="KAK5950835.1"/>
    <property type="molecule type" value="Genomic_DNA"/>
</dbReference>
<organism evidence="2 3">
    <name type="scientific">Knufia fluminis</name>
    <dbReference type="NCBI Taxonomy" id="191047"/>
    <lineage>
        <taxon>Eukaryota</taxon>
        <taxon>Fungi</taxon>
        <taxon>Dikarya</taxon>
        <taxon>Ascomycota</taxon>
        <taxon>Pezizomycotina</taxon>
        <taxon>Eurotiomycetes</taxon>
        <taxon>Chaetothyriomycetidae</taxon>
        <taxon>Chaetothyriales</taxon>
        <taxon>Trichomeriaceae</taxon>
        <taxon>Knufia</taxon>
    </lineage>
</organism>
<evidence type="ECO:0000313" key="3">
    <source>
        <dbReference type="Proteomes" id="UP001316803"/>
    </source>
</evidence>
<evidence type="ECO:0000313" key="2">
    <source>
        <dbReference type="EMBL" id="KAK5950835.1"/>
    </source>
</evidence>
<keyword evidence="3" id="KW-1185">Reference proteome</keyword>
<protein>
    <recommendedName>
        <fullName evidence="4">Apple domain-containing protein</fullName>
    </recommendedName>
</protein>
<evidence type="ECO:0008006" key="4">
    <source>
        <dbReference type="Google" id="ProtNLM"/>
    </source>
</evidence>
<sequence>MSTTETSFETTTTISVTTTTTTTPACTITVSDTVPDACVDDTYYLLGDRYLCLLCERNVDGQLVFINPGTTLPDCLASCGADPACEVVAYDRSASTCLGYRDLGPEGSEAGNLEIAIASDNDPCQDSTTTTTSFMTTTTMMSTTTESTTTDSTTTDSTTTDSTTTDSTTTDSTTTTEAVSTTTTLATTPVCEAVKNGEFEAGQSPWVTDTSGADTATSIQTNDDSPDSYTANGGIGFAMLRYNGDPTSGTIYQYLDNMAGSYRVSFSYRFASIGGEGGSVGICSIVASYADNYVVGMSAQAGFIPSDWDGIGEDFVVPPESASGNFKLQASCETPNAQGCVCDVLVDDVFFTRDTEECLPTPEQPTPIPRV</sequence>
<proteinExistence type="predicted"/>